<evidence type="ECO:0000256" key="1">
    <source>
        <dbReference type="ARBA" id="ARBA00023125"/>
    </source>
</evidence>
<name>A0ABP8NK26_9BACT</name>
<dbReference type="SUPFAM" id="SSF46689">
    <property type="entry name" value="Homeodomain-like"/>
    <property type="match status" value="1"/>
</dbReference>
<evidence type="ECO:0000259" key="3">
    <source>
        <dbReference type="PROSITE" id="PS50977"/>
    </source>
</evidence>
<dbReference type="InterPro" id="IPR009057">
    <property type="entry name" value="Homeodomain-like_sf"/>
</dbReference>
<sequence>MDKQQEILKAALALFVEHGFHGTPTSMIAKQAGVANGTLFHYYKTKDELITALYVAVKKQMTDCAAADGMADLPLKETCRQFYTNALNWGLDNSTEFRFLQQFMNSPYATLLPDELKAQSHAWIELIKAGIKAKQINPLPVDYITSILSSHLFGVNQYITNANLSAQARKRIIAESFDMVWGMIAA</sequence>
<protein>
    <submittedName>
        <fullName evidence="4">TetR/AcrR family transcriptional regulator</fullName>
    </submittedName>
</protein>
<dbReference type="EMBL" id="BAABFA010000019">
    <property type="protein sequence ID" value="GAA4468268.1"/>
    <property type="molecule type" value="Genomic_DNA"/>
</dbReference>
<keyword evidence="1 2" id="KW-0238">DNA-binding</keyword>
<reference evidence="5" key="1">
    <citation type="journal article" date="2019" name="Int. J. Syst. Evol. Microbiol.">
        <title>The Global Catalogue of Microorganisms (GCM) 10K type strain sequencing project: providing services to taxonomists for standard genome sequencing and annotation.</title>
        <authorList>
            <consortium name="The Broad Institute Genomics Platform"/>
            <consortium name="The Broad Institute Genome Sequencing Center for Infectious Disease"/>
            <person name="Wu L."/>
            <person name="Ma J."/>
        </authorList>
    </citation>
    <scope>NUCLEOTIDE SEQUENCE [LARGE SCALE GENOMIC DNA]</scope>
    <source>
        <strain evidence="5">JCM 32105</strain>
    </source>
</reference>
<dbReference type="Pfam" id="PF00440">
    <property type="entry name" value="TetR_N"/>
    <property type="match status" value="1"/>
</dbReference>
<dbReference type="InterPro" id="IPR001647">
    <property type="entry name" value="HTH_TetR"/>
</dbReference>
<comment type="caution">
    <text evidence="4">The sequence shown here is derived from an EMBL/GenBank/DDBJ whole genome shotgun (WGS) entry which is preliminary data.</text>
</comment>
<dbReference type="PROSITE" id="PS50977">
    <property type="entry name" value="HTH_TETR_2"/>
    <property type="match status" value="1"/>
</dbReference>
<proteinExistence type="predicted"/>
<dbReference type="Proteomes" id="UP001500067">
    <property type="component" value="Unassembled WGS sequence"/>
</dbReference>
<feature type="DNA-binding region" description="H-T-H motif" evidence="2">
    <location>
        <begin position="24"/>
        <end position="43"/>
    </location>
</feature>
<dbReference type="PANTHER" id="PTHR30055">
    <property type="entry name" value="HTH-TYPE TRANSCRIPTIONAL REGULATOR RUTR"/>
    <property type="match status" value="1"/>
</dbReference>
<dbReference type="PANTHER" id="PTHR30055:SF222">
    <property type="entry name" value="REGULATORY PROTEIN"/>
    <property type="match status" value="1"/>
</dbReference>
<evidence type="ECO:0000313" key="4">
    <source>
        <dbReference type="EMBL" id="GAA4468268.1"/>
    </source>
</evidence>
<dbReference type="PRINTS" id="PR00455">
    <property type="entry name" value="HTHTETR"/>
</dbReference>
<organism evidence="4 5">
    <name type="scientific">Nemorincola caseinilytica</name>
    <dbReference type="NCBI Taxonomy" id="2054315"/>
    <lineage>
        <taxon>Bacteria</taxon>
        <taxon>Pseudomonadati</taxon>
        <taxon>Bacteroidota</taxon>
        <taxon>Chitinophagia</taxon>
        <taxon>Chitinophagales</taxon>
        <taxon>Chitinophagaceae</taxon>
        <taxon>Nemorincola</taxon>
    </lineage>
</organism>
<accession>A0ABP8NK26</accession>
<dbReference type="Gene3D" id="1.10.357.10">
    <property type="entry name" value="Tetracycline Repressor, domain 2"/>
    <property type="match status" value="1"/>
</dbReference>
<dbReference type="RefSeq" id="WP_345083815.1">
    <property type="nucleotide sequence ID" value="NZ_BAABFA010000019.1"/>
</dbReference>
<evidence type="ECO:0000256" key="2">
    <source>
        <dbReference type="PROSITE-ProRule" id="PRU00335"/>
    </source>
</evidence>
<keyword evidence="5" id="KW-1185">Reference proteome</keyword>
<evidence type="ECO:0000313" key="5">
    <source>
        <dbReference type="Proteomes" id="UP001500067"/>
    </source>
</evidence>
<dbReference type="InterPro" id="IPR050109">
    <property type="entry name" value="HTH-type_TetR-like_transc_reg"/>
</dbReference>
<feature type="domain" description="HTH tetR-type" evidence="3">
    <location>
        <begin position="1"/>
        <end position="61"/>
    </location>
</feature>
<gene>
    <name evidence="4" type="ORF">GCM10023093_25510</name>
</gene>